<evidence type="ECO:0000313" key="3">
    <source>
        <dbReference type="Proteomes" id="UP000220133"/>
    </source>
</evidence>
<gene>
    <name evidence="2" type="ORF">COR50_00290</name>
</gene>
<keyword evidence="1" id="KW-0472">Membrane</keyword>
<dbReference type="Proteomes" id="UP000220133">
    <property type="component" value="Chromosome"/>
</dbReference>
<keyword evidence="1" id="KW-0812">Transmembrane</keyword>
<name>A0A291QP63_9BACT</name>
<reference evidence="2 3" key="1">
    <citation type="submission" date="2017-10" db="EMBL/GenBank/DDBJ databases">
        <title>Paenichitinophaga pekingensis gen. nov., sp. nov., isolated from activated sludge.</title>
        <authorList>
            <person name="Jin D."/>
            <person name="Kong X."/>
            <person name="Deng Y."/>
            <person name="Bai Z."/>
        </authorList>
    </citation>
    <scope>NUCLEOTIDE SEQUENCE [LARGE SCALE GENOMIC DNA]</scope>
    <source>
        <strain evidence="2 3">13</strain>
    </source>
</reference>
<accession>A0A291QP63</accession>
<feature type="transmembrane region" description="Helical" evidence="1">
    <location>
        <begin position="56"/>
        <end position="80"/>
    </location>
</feature>
<proteinExistence type="predicted"/>
<feature type="transmembrane region" description="Helical" evidence="1">
    <location>
        <begin position="12"/>
        <end position="36"/>
    </location>
</feature>
<dbReference type="EMBL" id="CP023777">
    <property type="protein sequence ID" value="ATL45721.1"/>
    <property type="molecule type" value="Genomic_DNA"/>
</dbReference>
<keyword evidence="1" id="KW-1133">Transmembrane helix</keyword>
<dbReference type="AlphaFoldDB" id="A0A291QP63"/>
<sequence>MKIKMLNKIISKYIFVVSILMSIYVILFFISFNWDIDVYGFFERSFNIPYNYISKIVFYIFMFCYLNVPLIVVVGIYALFWEKKYKLSLWCILISSMYLLYVLSIGNEI</sequence>
<organism evidence="2 3">
    <name type="scientific">Chitinophaga caeni</name>
    <dbReference type="NCBI Taxonomy" id="2029983"/>
    <lineage>
        <taxon>Bacteria</taxon>
        <taxon>Pseudomonadati</taxon>
        <taxon>Bacteroidota</taxon>
        <taxon>Chitinophagia</taxon>
        <taxon>Chitinophagales</taxon>
        <taxon>Chitinophagaceae</taxon>
        <taxon>Chitinophaga</taxon>
    </lineage>
</organism>
<keyword evidence="3" id="KW-1185">Reference proteome</keyword>
<evidence type="ECO:0000313" key="2">
    <source>
        <dbReference type="EMBL" id="ATL45721.1"/>
    </source>
</evidence>
<dbReference type="KEGG" id="cbae:COR50_00290"/>
<evidence type="ECO:0000256" key="1">
    <source>
        <dbReference type="SAM" id="Phobius"/>
    </source>
</evidence>
<feature type="transmembrane region" description="Helical" evidence="1">
    <location>
        <begin position="87"/>
        <end position="106"/>
    </location>
</feature>
<protein>
    <submittedName>
        <fullName evidence="2">Uncharacterized protein</fullName>
    </submittedName>
</protein>